<dbReference type="FunFam" id="2.60.40.420:FF:000034">
    <property type="entry name" value="Cupredoxin superfamily protein"/>
    <property type="match status" value="1"/>
</dbReference>
<dbReference type="InterPro" id="IPR003245">
    <property type="entry name" value="Phytocyanin_dom"/>
</dbReference>
<keyword evidence="3" id="KW-0732">Signal</keyword>
<dbReference type="GO" id="GO:0005886">
    <property type="term" value="C:plasma membrane"/>
    <property type="evidence" value="ECO:0007669"/>
    <property type="project" value="TreeGrafter"/>
</dbReference>
<evidence type="ECO:0000313" key="5">
    <source>
        <dbReference type="EMBL" id="GJN01662.1"/>
    </source>
</evidence>
<dbReference type="SUPFAM" id="SSF49503">
    <property type="entry name" value="Cupredoxins"/>
    <property type="match status" value="1"/>
</dbReference>
<comment type="caution">
    <text evidence="5">The sequence shown here is derived from an EMBL/GenBank/DDBJ whole genome shotgun (WGS) entry which is preliminary data.</text>
</comment>
<dbReference type="CDD" id="cd04216">
    <property type="entry name" value="Phytocyanin"/>
    <property type="match status" value="1"/>
</dbReference>
<feature type="chain" id="PRO_5043741709" description="Phytocyanin domain-containing protein" evidence="3">
    <location>
        <begin position="24"/>
        <end position="162"/>
    </location>
</feature>
<dbReference type="EMBL" id="BQKI01000009">
    <property type="protein sequence ID" value="GJN01662.1"/>
    <property type="molecule type" value="Genomic_DNA"/>
</dbReference>
<dbReference type="PANTHER" id="PTHR33021:SF273">
    <property type="entry name" value="OS04G0629200 PROTEIN"/>
    <property type="match status" value="1"/>
</dbReference>
<dbReference type="Gene3D" id="2.60.40.420">
    <property type="entry name" value="Cupredoxins - blue copper proteins"/>
    <property type="match status" value="1"/>
</dbReference>
<keyword evidence="2" id="KW-0325">Glycoprotein</keyword>
<sequence length="162" mass="16168">MSPLAKALVALVALASVAELAAAKNYTIQWTLKSYGDWSAANTLRVGDVVEFSYGRPHTVDELSKADYEACSFASPISTDNSGPTAFTFDKAGTRYFACAAASHCSQGQKVAITVGDGTTGGGAPAPPAPKGNAAAPAASAAGLAVKLVLGMGIGGAVLAAF</sequence>
<evidence type="ECO:0000313" key="6">
    <source>
        <dbReference type="Proteomes" id="UP001054889"/>
    </source>
</evidence>
<evidence type="ECO:0000256" key="2">
    <source>
        <dbReference type="ARBA" id="ARBA00023180"/>
    </source>
</evidence>
<gene>
    <name evidence="5" type="primary">ga18943</name>
    <name evidence="5" type="ORF">PR202_ga18943</name>
</gene>
<feature type="domain" description="Phytocyanin" evidence="4">
    <location>
        <begin position="24"/>
        <end position="117"/>
    </location>
</feature>
<dbReference type="AlphaFoldDB" id="A0AAV5CUU7"/>
<evidence type="ECO:0000256" key="1">
    <source>
        <dbReference type="ARBA" id="ARBA00023157"/>
    </source>
</evidence>
<name>A0AAV5CUU7_ELECO</name>
<keyword evidence="1" id="KW-1015">Disulfide bond</keyword>
<dbReference type="GO" id="GO:0009055">
    <property type="term" value="F:electron transfer activity"/>
    <property type="evidence" value="ECO:0007669"/>
    <property type="project" value="InterPro"/>
</dbReference>
<dbReference type="InterPro" id="IPR008972">
    <property type="entry name" value="Cupredoxin"/>
</dbReference>
<reference evidence="5" key="1">
    <citation type="journal article" date="2018" name="DNA Res.">
        <title>Multiple hybrid de novo genome assembly of finger millet, an orphan allotetraploid crop.</title>
        <authorList>
            <person name="Hatakeyama M."/>
            <person name="Aluri S."/>
            <person name="Balachadran M.T."/>
            <person name="Sivarajan S.R."/>
            <person name="Patrignani A."/>
            <person name="Gruter S."/>
            <person name="Poveda L."/>
            <person name="Shimizu-Inatsugi R."/>
            <person name="Baeten J."/>
            <person name="Francoijs K.J."/>
            <person name="Nataraja K.N."/>
            <person name="Reddy Y.A.N."/>
            <person name="Phadnis S."/>
            <person name="Ravikumar R.L."/>
            <person name="Schlapbach R."/>
            <person name="Sreeman S.M."/>
            <person name="Shimizu K.K."/>
        </authorList>
    </citation>
    <scope>NUCLEOTIDE SEQUENCE</scope>
</reference>
<accession>A0AAV5CUU7</accession>
<feature type="signal peptide" evidence="3">
    <location>
        <begin position="1"/>
        <end position="23"/>
    </location>
</feature>
<dbReference type="Pfam" id="PF02298">
    <property type="entry name" value="Cu_bind_like"/>
    <property type="match status" value="1"/>
</dbReference>
<reference evidence="5" key="2">
    <citation type="submission" date="2021-12" db="EMBL/GenBank/DDBJ databases">
        <title>Resequencing data analysis of finger millet.</title>
        <authorList>
            <person name="Hatakeyama M."/>
            <person name="Aluri S."/>
            <person name="Balachadran M.T."/>
            <person name="Sivarajan S.R."/>
            <person name="Poveda L."/>
            <person name="Shimizu-Inatsugi R."/>
            <person name="Schlapbach R."/>
            <person name="Sreeman S.M."/>
            <person name="Shimizu K.K."/>
        </authorList>
    </citation>
    <scope>NUCLEOTIDE SEQUENCE</scope>
</reference>
<keyword evidence="6" id="KW-1185">Reference proteome</keyword>
<dbReference type="PANTHER" id="PTHR33021">
    <property type="entry name" value="BLUE COPPER PROTEIN"/>
    <property type="match status" value="1"/>
</dbReference>
<dbReference type="Proteomes" id="UP001054889">
    <property type="component" value="Unassembled WGS sequence"/>
</dbReference>
<protein>
    <recommendedName>
        <fullName evidence="4">Phytocyanin domain-containing protein</fullName>
    </recommendedName>
</protein>
<proteinExistence type="predicted"/>
<evidence type="ECO:0000259" key="4">
    <source>
        <dbReference type="PROSITE" id="PS51485"/>
    </source>
</evidence>
<dbReference type="PROSITE" id="PS51485">
    <property type="entry name" value="PHYTOCYANIN"/>
    <property type="match status" value="1"/>
</dbReference>
<evidence type="ECO:0000256" key="3">
    <source>
        <dbReference type="SAM" id="SignalP"/>
    </source>
</evidence>
<organism evidence="5 6">
    <name type="scientific">Eleusine coracana subsp. coracana</name>
    <dbReference type="NCBI Taxonomy" id="191504"/>
    <lineage>
        <taxon>Eukaryota</taxon>
        <taxon>Viridiplantae</taxon>
        <taxon>Streptophyta</taxon>
        <taxon>Embryophyta</taxon>
        <taxon>Tracheophyta</taxon>
        <taxon>Spermatophyta</taxon>
        <taxon>Magnoliopsida</taxon>
        <taxon>Liliopsida</taxon>
        <taxon>Poales</taxon>
        <taxon>Poaceae</taxon>
        <taxon>PACMAD clade</taxon>
        <taxon>Chloridoideae</taxon>
        <taxon>Cynodonteae</taxon>
        <taxon>Eleusininae</taxon>
        <taxon>Eleusine</taxon>
    </lineage>
</organism>
<dbReference type="InterPro" id="IPR039391">
    <property type="entry name" value="Phytocyanin-like"/>
</dbReference>